<feature type="domain" description="Cysteinyl-tRNA synthetase class Ia DALR" evidence="14">
    <location>
        <begin position="349"/>
        <end position="411"/>
    </location>
</feature>
<gene>
    <name evidence="13" type="primary">cysS</name>
    <name evidence="15" type="ORF">HNR73_005402</name>
</gene>
<feature type="short sequence motif" description="'HIGH' region" evidence="13">
    <location>
        <begin position="31"/>
        <end position="41"/>
    </location>
</feature>
<evidence type="ECO:0000256" key="2">
    <source>
        <dbReference type="ARBA" id="ARBA00005594"/>
    </source>
</evidence>
<keyword evidence="16" id="KW-1185">Reference proteome</keyword>
<keyword evidence="5 13" id="KW-0436">Ligase</keyword>
<dbReference type="Pfam" id="PF01406">
    <property type="entry name" value="tRNA-synt_1e"/>
    <property type="match status" value="1"/>
</dbReference>
<dbReference type="GO" id="GO:0008270">
    <property type="term" value="F:zinc ion binding"/>
    <property type="evidence" value="ECO:0007669"/>
    <property type="project" value="UniProtKB-UniRule"/>
</dbReference>
<dbReference type="Proteomes" id="UP000548476">
    <property type="component" value="Unassembled WGS sequence"/>
</dbReference>
<dbReference type="SMART" id="SM00840">
    <property type="entry name" value="DALR_2"/>
    <property type="match status" value="1"/>
</dbReference>
<dbReference type="HAMAP" id="MF_00041">
    <property type="entry name" value="Cys_tRNA_synth"/>
    <property type="match status" value="1"/>
</dbReference>
<evidence type="ECO:0000256" key="13">
    <source>
        <dbReference type="HAMAP-Rule" id="MF_00041"/>
    </source>
</evidence>
<evidence type="ECO:0000256" key="9">
    <source>
        <dbReference type="ARBA" id="ARBA00022840"/>
    </source>
</evidence>
<dbReference type="NCBIfam" id="TIGR00435">
    <property type="entry name" value="cysS"/>
    <property type="match status" value="1"/>
</dbReference>
<feature type="binding site" evidence="13">
    <location>
        <position position="243"/>
    </location>
    <ligand>
        <name>Zn(2+)</name>
        <dbReference type="ChEBI" id="CHEBI:29105"/>
    </ligand>
</feature>
<comment type="catalytic activity">
    <reaction evidence="12 13">
        <text>tRNA(Cys) + L-cysteine + ATP = L-cysteinyl-tRNA(Cys) + AMP + diphosphate</text>
        <dbReference type="Rhea" id="RHEA:17773"/>
        <dbReference type="Rhea" id="RHEA-COMP:9661"/>
        <dbReference type="Rhea" id="RHEA-COMP:9679"/>
        <dbReference type="ChEBI" id="CHEBI:30616"/>
        <dbReference type="ChEBI" id="CHEBI:33019"/>
        <dbReference type="ChEBI" id="CHEBI:35235"/>
        <dbReference type="ChEBI" id="CHEBI:78442"/>
        <dbReference type="ChEBI" id="CHEBI:78517"/>
        <dbReference type="ChEBI" id="CHEBI:456215"/>
        <dbReference type="EC" id="6.1.1.16"/>
    </reaction>
</comment>
<keyword evidence="8 13" id="KW-0862">Zinc</keyword>
<evidence type="ECO:0000256" key="10">
    <source>
        <dbReference type="ARBA" id="ARBA00022917"/>
    </source>
</evidence>
<dbReference type="InterPro" id="IPR015273">
    <property type="entry name" value="Cys-tRNA-synt_Ia_DALR"/>
</dbReference>
<comment type="subunit">
    <text evidence="3 13">Monomer.</text>
</comment>
<dbReference type="Pfam" id="PF09190">
    <property type="entry name" value="DALR_2"/>
    <property type="match status" value="1"/>
</dbReference>
<dbReference type="InterPro" id="IPR015803">
    <property type="entry name" value="Cys-tRNA-ligase"/>
</dbReference>
<dbReference type="CDD" id="cd00672">
    <property type="entry name" value="CysRS_core"/>
    <property type="match status" value="1"/>
</dbReference>
<dbReference type="SUPFAM" id="SSF52374">
    <property type="entry name" value="Nucleotidylyl transferase"/>
    <property type="match status" value="1"/>
</dbReference>
<dbReference type="InterPro" id="IPR014729">
    <property type="entry name" value="Rossmann-like_a/b/a_fold"/>
</dbReference>
<evidence type="ECO:0000256" key="11">
    <source>
        <dbReference type="ARBA" id="ARBA00023146"/>
    </source>
</evidence>
<evidence type="ECO:0000256" key="5">
    <source>
        <dbReference type="ARBA" id="ARBA00022598"/>
    </source>
</evidence>
<feature type="binding site" evidence="13">
    <location>
        <position position="214"/>
    </location>
    <ligand>
        <name>Zn(2+)</name>
        <dbReference type="ChEBI" id="CHEBI:29105"/>
    </ligand>
</feature>
<keyword evidence="6 13" id="KW-0479">Metal-binding</keyword>
<comment type="cofactor">
    <cofactor evidence="13">
        <name>Zn(2+)</name>
        <dbReference type="ChEBI" id="CHEBI:29105"/>
    </cofactor>
    <text evidence="13">Binds 1 zinc ion per subunit.</text>
</comment>
<dbReference type="SUPFAM" id="SSF47323">
    <property type="entry name" value="Anticodon-binding domain of a subclass of class I aminoacyl-tRNA synthetases"/>
    <property type="match status" value="1"/>
</dbReference>
<keyword evidence="10 13" id="KW-0648">Protein biosynthesis</keyword>
<evidence type="ECO:0000256" key="12">
    <source>
        <dbReference type="ARBA" id="ARBA00047398"/>
    </source>
</evidence>
<dbReference type="InterPro" id="IPR024909">
    <property type="entry name" value="Cys-tRNA/MSH_ligase"/>
</dbReference>
<evidence type="ECO:0000256" key="4">
    <source>
        <dbReference type="ARBA" id="ARBA00022490"/>
    </source>
</evidence>
<evidence type="ECO:0000313" key="15">
    <source>
        <dbReference type="EMBL" id="MBB6037526.1"/>
    </source>
</evidence>
<evidence type="ECO:0000256" key="8">
    <source>
        <dbReference type="ARBA" id="ARBA00022833"/>
    </source>
</evidence>
<feature type="binding site" evidence="13">
    <location>
        <position position="29"/>
    </location>
    <ligand>
        <name>Zn(2+)</name>
        <dbReference type="ChEBI" id="CHEBI:29105"/>
    </ligand>
</feature>
<dbReference type="PANTHER" id="PTHR10890">
    <property type="entry name" value="CYSTEINYL-TRNA SYNTHETASE"/>
    <property type="match status" value="1"/>
</dbReference>
<dbReference type="FunFam" id="3.40.50.620:FF:000068">
    <property type="entry name" value="Cysteine--tRNA ligase"/>
    <property type="match status" value="1"/>
</dbReference>
<dbReference type="Gene3D" id="1.20.120.1910">
    <property type="entry name" value="Cysteine-tRNA ligase, C-terminal anti-codon recognition domain"/>
    <property type="match status" value="1"/>
</dbReference>
<protein>
    <recommendedName>
        <fullName evidence="13">Cysteine--tRNA ligase</fullName>
        <ecNumber evidence="13">6.1.1.16</ecNumber>
    </recommendedName>
    <alternativeName>
        <fullName evidence="13">Cysteinyl-tRNA synthetase</fullName>
        <shortName evidence="13">CysRS</shortName>
    </alternativeName>
</protein>
<feature type="short sequence motif" description="'KMSKS' region" evidence="13">
    <location>
        <begin position="270"/>
        <end position="274"/>
    </location>
</feature>
<dbReference type="GO" id="GO:0005524">
    <property type="term" value="F:ATP binding"/>
    <property type="evidence" value="ECO:0007669"/>
    <property type="project" value="UniProtKB-UniRule"/>
</dbReference>
<feature type="binding site" evidence="13">
    <location>
        <position position="273"/>
    </location>
    <ligand>
        <name>ATP</name>
        <dbReference type="ChEBI" id="CHEBI:30616"/>
    </ligand>
</feature>
<dbReference type="GO" id="GO:0005829">
    <property type="term" value="C:cytosol"/>
    <property type="evidence" value="ECO:0007669"/>
    <property type="project" value="TreeGrafter"/>
</dbReference>
<organism evidence="15 16">
    <name type="scientific">Phytomonospora endophytica</name>
    <dbReference type="NCBI Taxonomy" id="714109"/>
    <lineage>
        <taxon>Bacteria</taxon>
        <taxon>Bacillati</taxon>
        <taxon>Actinomycetota</taxon>
        <taxon>Actinomycetes</taxon>
        <taxon>Micromonosporales</taxon>
        <taxon>Micromonosporaceae</taxon>
        <taxon>Phytomonospora</taxon>
    </lineage>
</organism>
<dbReference type="RefSeq" id="WP_184790337.1">
    <property type="nucleotide sequence ID" value="NZ_BONT01000093.1"/>
</dbReference>
<evidence type="ECO:0000256" key="7">
    <source>
        <dbReference type="ARBA" id="ARBA00022741"/>
    </source>
</evidence>
<comment type="caution">
    <text evidence="15">The sequence shown here is derived from an EMBL/GenBank/DDBJ whole genome shotgun (WGS) entry which is preliminary data.</text>
</comment>
<dbReference type="EMBL" id="JACHGT010000012">
    <property type="protein sequence ID" value="MBB6037526.1"/>
    <property type="molecule type" value="Genomic_DNA"/>
</dbReference>
<evidence type="ECO:0000313" key="16">
    <source>
        <dbReference type="Proteomes" id="UP000548476"/>
    </source>
</evidence>
<evidence type="ECO:0000256" key="3">
    <source>
        <dbReference type="ARBA" id="ARBA00011245"/>
    </source>
</evidence>
<dbReference type="Gene3D" id="3.40.50.620">
    <property type="entry name" value="HUPs"/>
    <property type="match status" value="1"/>
</dbReference>
<dbReference type="EC" id="6.1.1.16" evidence="13"/>
<keyword evidence="4 13" id="KW-0963">Cytoplasm</keyword>
<keyword evidence="11 13" id="KW-0030">Aminoacyl-tRNA synthetase</keyword>
<dbReference type="PRINTS" id="PR00983">
    <property type="entry name" value="TRNASYNTHCYS"/>
</dbReference>
<evidence type="ECO:0000256" key="6">
    <source>
        <dbReference type="ARBA" id="ARBA00022723"/>
    </source>
</evidence>
<comment type="subcellular location">
    <subcellularLocation>
        <location evidence="1 13">Cytoplasm</location>
    </subcellularLocation>
</comment>
<keyword evidence="9 13" id="KW-0067">ATP-binding</keyword>
<reference evidence="15 16" key="1">
    <citation type="submission" date="2020-08" db="EMBL/GenBank/DDBJ databases">
        <title>Genomic Encyclopedia of Type Strains, Phase IV (KMG-IV): sequencing the most valuable type-strain genomes for metagenomic binning, comparative biology and taxonomic classification.</title>
        <authorList>
            <person name="Goeker M."/>
        </authorList>
    </citation>
    <scope>NUCLEOTIDE SEQUENCE [LARGE SCALE GENOMIC DNA]</scope>
    <source>
        <strain evidence="15 16">YIM 65646</strain>
    </source>
</reference>
<name>A0A841FN44_9ACTN</name>
<keyword evidence="7 13" id="KW-0547">Nucleotide-binding</keyword>
<feature type="binding site" evidence="13">
    <location>
        <position position="239"/>
    </location>
    <ligand>
        <name>Zn(2+)</name>
        <dbReference type="ChEBI" id="CHEBI:29105"/>
    </ligand>
</feature>
<dbReference type="GO" id="GO:0004817">
    <property type="term" value="F:cysteine-tRNA ligase activity"/>
    <property type="evidence" value="ECO:0007669"/>
    <property type="project" value="UniProtKB-UniRule"/>
</dbReference>
<dbReference type="InterPro" id="IPR009080">
    <property type="entry name" value="tRNAsynth_Ia_anticodon-bd"/>
</dbReference>
<evidence type="ECO:0000259" key="14">
    <source>
        <dbReference type="SMART" id="SM00840"/>
    </source>
</evidence>
<evidence type="ECO:0000256" key="1">
    <source>
        <dbReference type="ARBA" id="ARBA00004496"/>
    </source>
</evidence>
<sequence length="475" mass="52538">MNLRLHDTSTRSVRDFTPRVSGAASLYLCGLTVQAPPHIGHLRGGVNYDVLRRWLTHHGLDVNFVRNVTDIDDKLLAKALEQDRPFWSIAYANERLLAADYASLGVLEPTYEPRATGHIPEMLTLIAELIEKGHAYLASDDSGDVYFDVRGFPEYGALSGQRIDHMQAAPDGPDRAKRDPRDFALWKGEKPTEPQNAFWDTPYGRGRPGWHLECSAMARRYLGDTFDIHGGGMDLVFPHHENEVAQSRAAGLGFARYWVHIGMLNLGGEKMSKSLGNVIDLTALRKLVRPAEVRYYLAVPHYRSVIDYSEAALKESASAYRRIEGFVRRAAERLGADEVHVDRGVLCADFTAAMDEDLNTSAAMAAIHEVTREGNSAADAGNDKAFGSAAASVRRMMDVFGLDPLSPQWTETDGGGDLRGTLDALVAMTLEQRQAARARRDYATSDVLRDQLTAAGVQVEDTPHGPRWTYETQKG</sequence>
<dbReference type="Pfam" id="PF23493">
    <property type="entry name" value="CysS_C"/>
    <property type="match status" value="1"/>
</dbReference>
<dbReference type="PANTHER" id="PTHR10890:SF30">
    <property type="entry name" value="CYSTEINE--TRNA LIGASE"/>
    <property type="match status" value="1"/>
</dbReference>
<dbReference type="InterPro" id="IPR056411">
    <property type="entry name" value="CysS_C"/>
</dbReference>
<dbReference type="InterPro" id="IPR032678">
    <property type="entry name" value="tRNA-synt_1_cat_dom"/>
</dbReference>
<comment type="similarity">
    <text evidence="2 13">Belongs to the class-I aminoacyl-tRNA synthetase family.</text>
</comment>
<accession>A0A841FN44</accession>
<dbReference type="GO" id="GO:0006423">
    <property type="term" value="P:cysteinyl-tRNA aminoacylation"/>
    <property type="evidence" value="ECO:0007669"/>
    <property type="project" value="UniProtKB-UniRule"/>
</dbReference>
<proteinExistence type="inferred from homology"/>
<dbReference type="AlphaFoldDB" id="A0A841FN44"/>